<dbReference type="eggNOG" id="COG0859">
    <property type="taxonomic scope" value="Bacteria"/>
</dbReference>
<dbReference type="Proteomes" id="UP000015350">
    <property type="component" value="Unassembled WGS sequence"/>
</dbReference>
<dbReference type="Pfam" id="PF01075">
    <property type="entry name" value="Glyco_transf_9"/>
    <property type="match status" value="2"/>
</dbReference>
<dbReference type="PANTHER" id="PTHR12558">
    <property type="entry name" value="CELL DIVISION CYCLE 16,23,27"/>
    <property type="match status" value="1"/>
</dbReference>
<dbReference type="Pfam" id="PF13432">
    <property type="entry name" value="TPR_16"/>
    <property type="match status" value="2"/>
</dbReference>
<feature type="repeat" description="TPR" evidence="1">
    <location>
        <begin position="571"/>
        <end position="604"/>
    </location>
</feature>
<dbReference type="Gene3D" id="1.25.40.10">
    <property type="entry name" value="Tetratricopeptide repeat domain"/>
    <property type="match status" value="3"/>
</dbReference>
<evidence type="ECO:0000313" key="3">
    <source>
        <dbReference type="Proteomes" id="UP000015350"/>
    </source>
</evidence>
<protein>
    <submittedName>
        <fullName evidence="2">Glycosyl transferase family protein</fullName>
    </submittedName>
</protein>
<dbReference type="EMBL" id="AQPH01000051">
    <property type="protein sequence ID" value="EPY01138.1"/>
    <property type="molecule type" value="Genomic_DNA"/>
</dbReference>
<reference evidence="2 3" key="1">
    <citation type="submission" date="2013-04" db="EMBL/GenBank/DDBJ databases">
        <authorList>
            <person name="Kuznetsov B."/>
            <person name="Ivanovsky R."/>
        </authorList>
    </citation>
    <scope>NUCLEOTIDE SEQUENCE [LARGE SCALE GENOMIC DNA]</scope>
    <source>
        <strain evidence="2 3">MGU-K5</strain>
    </source>
</reference>
<comment type="caution">
    <text evidence="2">The sequence shown here is derived from an EMBL/GenBank/DDBJ whole genome shotgun (WGS) entry which is preliminary data.</text>
</comment>
<dbReference type="PROSITE" id="PS50005">
    <property type="entry name" value="TPR"/>
    <property type="match status" value="2"/>
</dbReference>
<dbReference type="SUPFAM" id="SSF53756">
    <property type="entry name" value="UDP-Glycosyltransferase/glycogen phosphorylase"/>
    <property type="match status" value="2"/>
</dbReference>
<gene>
    <name evidence="2" type="ORF">K678_12559</name>
</gene>
<dbReference type="PANTHER" id="PTHR12558:SF13">
    <property type="entry name" value="CELL DIVISION CYCLE PROTEIN 27 HOMOLOG"/>
    <property type="match status" value="1"/>
</dbReference>
<keyword evidence="2" id="KW-0808">Transferase</keyword>
<dbReference type="Pfam" id="PF13374">
    <property type="entry name" value="TPR_10"/>
    <property type="match status" value="1"/>
</dbReference>
<organism evidence="2 3">
    <name type="scientific">Magnetospirillum fulvum MGU-K5</name>
    <dbReference type="NCBI Taxonomy" id="1316936"/>
    <lineage>
        <taxon>Bacteria</taxon>
        <taxon>Pseudomonadati</taxon>
        <taxon>Pseudomonadota</taxon>
        <taxon>Alphaproteobacteria</taxon>
        <taxon>Rhodospirillales</taxon>
        <taxon>Rhodospirillaceae</taxon>
        <taxon>Magnetospirillum</taxon>
    </lineage>
</organism>
<dbReference type="SUPFAM" id="SSF48452">
    <property type="entry name" value="TPR-like"/>
    <property type="match status" value="2"/>
</dbReference>
<proteinExistence type="predicted"/>
<feature type="repeat" description="TPR" evidence="1">
    <location>
        <begin position="504"/>
        <end position="537"/>
    </location>
</feature>
<dbReference type="RefSeq" id="WP_021132818.1">
    <property type="nucleotide sequence ID" value="NZ_AQPH01000051.1"/>
</dbReference>
<dbReference type="AlphaFoldDB" id="S9SAS4"/>
<evidence type="ECO:0000256" key="1">
    <source>
        <dbReference type="PROSITE-ProRule" id="PRU00339"/>
    </source>
</evidence>
<dbReference type="InterPro" id="IPR002201">
    <property type="entry name" value="Glyco_trans_9"/>
</dbReference>
<dbReference type="STRING" id="1316936.K678_12559"/>
<accession>S9SAS4</accession>
<dbReference type="Pfam" id="PF13181">
    <property type="entry name" value="TPR_8"/>
    <property type="match status" value="1"/>
</dbReference>
<dbReference type="InterPro" id="IPR019734">
    <property type="entry name" value="TPR_rpt"/>
</dbReference>
<dbReference type="PATRIC" id="fig|1316936.3.peg.2506"/>
<dbReference type="InterPro" id="IPR011990">
    <property type="entry name" value="TPR-like_helical_dom_sf"/>
</dbReference>
<evidence type="ECO:0000313" key="2">
    <source>
        <dbReference type="EMBL" id="EPY01138.1"/>
    </source>
</evidence>
<dbReference type="GO" id="GO:0016757">
    <property type="term" value="F:glycosyltransferase activity"/>
    <property type="evidence" value="ECO:0007669"/>
    <property type="project" value="InterPro"/>
</dbReference>
<dbReference type="OrthoDB" id="4961906at2"/>
<sequence>MSRRIPRTTPFIRRPDDLIAAARALLRDRKPEQAVTALEQSPSAVLNSAPELTLLGEALLGLGCLESAEAALGRALALDPTSAAARLGLGRLWVRNSRFADAAAILAEADQLQPDSPDILTTLGQAMLGLRRFDDGEALLHRSAALRRNDPWPHLGLALANFLKGDWRTAFAHYRWRRALPGAVPTPRPGDRVWAGESLFGASILLFGEQGKGDVIQFLRFAPILAQHGAEVSVLCPPDLLPVVPASANVTPFSGPTRRRFDYVASLLDVADILGLVPETVPAPVPYLAVPKRSILPPPPAGTRLRVAICWAGSTLHSNDAARSVPFELFLPLLGIPGLELVSVQVGPRAADIAAAGAEPLLLDPSSRLADFGDTAAVLAGLDLVISVDTSVAHLAGALGRPVWTLLPYHPDWRWGLGTDKTPWYPTMRLFRQKKPGAWEPVFAEIRAALERLAASIPPRPVPEIVLAEADRLNTLALKELKADRLDPACQLLRQGLRSVADMSRLWNNLGVVLRKRRQFPAAEAAFLRATAIDPTPGPVGNLANTLTDLGRMDEARRLQEKLLAVCPPESSSIYNYGITLKNQGDAEGALRAFDHALALDPHNCDARWDRSHELLRLGRWREGWADYDIRWSLPDAGALGDLAPMWTGENPAGRTILVIPEQGFGDTLFALRFLSVLKRLGATVVVQAQPELLRLFSRVTSIDHLVPRGCPSPVPVDFQITFMSLPGLALAAGTHDPVEGRSYLTADPALKPIAAAAIPPGPGLNIGIVWSGSLTFRGNAYRRAELADFLPLAQDPRVRLFSLQKGPLAEDLSRLRAATLVTSLDALTTDFDVTAALLQRLDAIVMTDSSVVHLAGALGRPVWAVLGDRPYWLWGQGDRTPWYESVRLVRRSASESWQSAISRAGQDAIDTLLRDKAQR</sequence>
<dbReference type="eggNOG" id="COG0457">
    <property type="taxonomic scope" value="Bacteria"/>
</dbReference>
<dbReference type="SMART" id="SM00028">
    <property type="entry name" value="TPR"/>
    <property type="match status" value="6"/>
</dbReference>
<keyword evidence="1" id="KW-0802">TPR repeat</keyword>
<name>S9SAS4_MAGFU</name>
<dbReference type="Gene3D" id="3.40.50.2000">
    <property type="entry name" value="Glycogen Phosphorylase B"/>
    <property type="match status" value="2"/>
</dbReference>